<sequence length="93" mass="8658">MPPAARVGDPTGHPGALAPPGVPTVLIGGLPAATVGGAHTCSFPGLPPHPPTPVLPPGCPSVLIGGRPAARVGDLAGCGAPVVAGCPTVLIGG</sequence>
<feature type="region of interest" description="Disordered" evidence="1">
    <location>
        <begin position="1"/>
        <end position="20"/>
    </location>
</feature>
<reference evidence="3" key="1">
    <citation type="journal article" date="2019" name="Int. J. Syst. Evol. Microbiol.">
        <title>The Global Catalogue of Microorganisms (GCM) 10K type strain sequencing project: providing services to taxonomists for standard genome sequencing and annotation.</title>
        <authorList>
            <consortium name="The Broad Institute Genomics Platform"/>
            <consortium name="The Broad Institute Genome Sequencing Center for Infectious Disease"/>
            <person name="Wu L."/>
            <person name="Ma J."/>
        </authorList>
    </citation>
    <scope>NUCLEOTIDE SEQUENCE [LARGE SCALE GENOMIC DNA]</scope>
    <source>
        <strain evidence="3">KCTC 12848</strain>
    </source>
</reference>
<name>A0ABV9YAP3_9PSEU</name>
<evidence type="ECO:0000313" key="2">
    <source>
        <dbReference type="EMBL" id="MFC5058792.1"/>
    </source>
</evidence>
<dbReference type="Proteomes" id="UP001595833">
    <property type="component" value="Unassembled WGS sequence"/>
</dbReference>
<evidence type="ECO:0000256" key="1">
    <source>
        <dbReference type="SAM" id="MobiDB-lite"/>
    </source>
</evidence>
<evidence type="ECO:0000313" key="3">
    <source>
        <dbReference type="Proteomes" id="UP001595833"/>
    </source>
</evidence>
<dbReference type="EMBL" id="JBHSJB010000034">
    <property type="protein sequence ID" value="MFC5058792.1"/>
    <property type="molecule type" value="Genomic_DNA"/>
</dbReference>
<comment type="caution">
    <text evidence="2">The sequence shown here is derived from an EMBL/GenBank/DDBJ whole genome shotgun (WGS) entry which is preliminary data.</text>
</comment>
<protein>
    <submittedName>
        <fullName evidence="2">PAAR domain-containing protein</fullName>
    </submittedName>
</protein>
<organism evidence="2 3">
    <name type="scientific">Saccharothrix xinjiangensis</name>
    <dbReference type="NCBI Taxonomy" id="204798"/>
    <lineage>
        <taxon>Bacteria</taxon>
        <taxon>Bacillati</taxon>
        <taxon>Actinomycetota</taxon>
        <taxon>Actinomycetes</taxon>
        <taxon>Pseudonocardiales</taxon>
        <taxon>Pseudonocardiaceae</taxon>
        <taxon>Saccharothrix</taxon>
    </lineage>
</organism>
<dbReference type="RefSeq" id="WP_344040531.1">
    <property type="nucleotide sequence ID" value="NZ_BAAAKE010000023.1"/>
</dbReference>
<keyword evidence="3" id="KW-1185">Reference proteome</keyword>
<proteinExistence type="predicted"/>
<gene>
    <name evidence="2" type="ORF">ACFPFM_34205</name>
</gene>
<dbReference type="Gene3D" id="2.60.200.60">
    <property type="match status" value="1"/>
</dbReference>
<dbReference type="Pfam" id="PF05488">
    <property type="entry name" value="PAAR_motif"/>
    <property type="match status" value="1"/>
</dbReference>
<accession>A0ABV9YAP3</accession>
<dbReference type="InterPro" id="IPR008727">
    <property type="entry name" value="PAAR_motif"/>
</dbReference>